<dbReference type="AlphaFoldDB" id="A0A1C4UIJ2"/>
<evidence type="ECO:0000313" key="1">
    <source>
        <dbReference type="EMBL" id="SCE71441.1"/>
    </source>
</evidence>
<keyword evidence="2" id="KW-1185">Reference proteome</keyword>
<sequence>MINVGNHIRPNPKKGHCPRIRIIAGSIPPARKRRKAPRSDRGAFPVVCLAQRCEEATGCGRLAASRAPAVFAAATFG</sequence>
<gene>
    <name evidence="1" type="ORF">GA0074695_0518</name>
</gene>
<evidence type="ECO:0000313" key="2">
    <source>
        <dbReference type="Proteomes" id="UP000198242"/>
    </source>
</evidence>
<dbReference type="Proteomes" id="UP000198242">
    <property type="component" value="Chromosome I"/>
</dbReference>
<name>A0A1C4UIJ2_MICVI</name>
<reference evidence="2" key="1">
    <citation type="submission" date="2016-06" db="EMBL/GenBank/DDBJ databases">
        <authorList>
            <person name="Varghese N."/>
            <person name="Submissions Spin"/>
        </authorList>
    </citation>
    <scope>NUCLEOTIDE SEQUENCE [LARGE SCALE GENOMIC DNA]</scope>
    <source>
        <strain evidence="2">DSM 43909</strain>
    </source>
</reference>
<protein>
    <submittedName>
        <fullName evidence="1">Uncharacterized protein</fullName>
    </submittedName>
</protein>
<organism evidence="1 2">
    <name type="scientific">Micromonospora viridifaciens</name>
    <dbReference type="NCBI Taxonomy" id="1881"/>
    <lineage>
        <taxon>Bacteria</taxon>
        <taxon>Bacillati</taxon>
        <taxon>Actinomycetota</taxon>
        <taxon>Actinomycetes</taxon>
        <taxon>Micromonosporales</taxon>
        <taxon>Micromonosporaceae</taxon>
        <taxon>Micromonospora</taxon>
    </lineage>
</organism>
<accession>A0A1C4UIJ2</accession>
<proteinExistence type="predicted"/>
<dbReference type="EMBL" id="LT607411">
    <property type="protein sequence ID" value="SCE71441.1"/>
    <property type="molecule type" value="Genomic_DNA"/>
</dbReference>